<proteinExistence type="predicted"/>
<gene>
    <name evidence="1" type="ORF">CUMW_168010</name>
</gene>
<dbReference type="AlphaFoldDB" id="A0A2H5PUA2"/>
<dbReference type="Proteomes" id="UP000236630">
    <property type="component" value="Unassembled WGS sequence"/>
</dbReference>
<feature type="non-terminal residue" evidence="1">
    <location>
        <position position="1"/>
    </location>
</feature>
<protein>
    <submittedName>
        <fullName evidence="1">Uncharacterized protein</fullName>
    </submittedName>
</protein>
<dbReference type="EMBL" id="BDQV01000128">
    <property type="protein sequence ID" value="GAY55949.1"/>
    <property type="molecule type" value="Genomic_DNA"/>
</dbReference>
<name>A0A2H5PUA2_CITUN</name>
<evidence type="ECO:0000313" key="2">
    <source>
        <dbReference type="Proteomes" id="UP000236630"/>
    </source>
</evidence>
<evidence type="ECO:0000313" key="1">
    <source>
        <dbReference type="EMBL" id="GAY55949.1"/>
    </source>
</evidence>
<keyword evidence="2" id="KW-1185">Reference proteome</keyword>
<comment type="caution">
    <text evidence="1">The sequence shown here is derived from an EMBL/GenBank/DDBJ whole genome shotgun (WGS) entry which is preliminary data.</text>
</comment>
<reference evidence="1 2" key="1">
    <citation type="journal article" date="2017" name="Front. Genet.">
        <title>Draft sequencing of the heterozygous diploid genome of Satsuma (Citrus unshiu Marc.) using a hybrid assembly approach.</title>
        <authorList>
            <person name="Shimizu T."/>
            <person name="Tanizawa Y."/>
            <person name="Mochizuki T."/>
            <person name="Nagasaki H."/>
            <person name="Yoshioka T."/>
            <person name="Toyoda A."/>
            <person name="Fujiyama A."/>
            <person name="Kaminuma E."/>
            <person name="Nakamura Y."/>
        </authorList>
    </citation>
    <scope>NUCLEOTIDE SEQUENCE [LARGE SCALE GENOMIC DNA]</scope>
    <source>
        <strain evidence="2">cv. Miyagawa wase</strain>
    </source>
</reference>
<sequence>KANLSLSSIETLKLDRFTVREDRFRASAEVNFLSATLAVGETIKCTARRQSFSFHNILAAAENL</sequence>
<organism evidence="1 2">
    <name type="scientific">Citrus unshiu</name>
    <name type="common">Satsuma mandarin</name>
    <name type="synonym">Citrus nobilis var. unshiu</name>
    <dbReference type="NCBI Taxonomy" id="55188"/>
    <lineage>
        <taxon>Eukaryota</taxon>
        <taxon>Viridiplantae</taxon>
        <taxon>Streptophyta</taxon>
        <taxon>Embryophyta</taxon>
        <taxon>Tracheophyta</taxon>
        <taxon>Spermatophyta</taxon>
        <taxon>Magnoliopsida</taxon>
        <taxon>eudicotyledons</taxon>
        <taxon>Gunneridae</taxon>
        <taxon>Pentapetalae</taxon>
        <taxon>rosids</taxon>
        <taxon>malvids</taxon>
        <taxon>Sapindales</taxon>
        <taxon>Rutaceae</taxon>
        <taxon>Aurantioideae</taxon>
        <taxon>Citrus</taxon>
    </lineage>
</organism>
<accession>A0A2H5PUA2</accession>